<dbReference type="AlphaFoldDB" id="Q4UAW8"/>
<dbReference type="InParanoid" id="Q4UAW8"/>
<accession>Q4UAW8</accession>
<sequence>MLDFINQTESRFLLDSIHETHMEKSKIIRIFKIIKIKNILRINKLTNLLIFCLLICLSRTGNCYAIETRKDAGSDFGPFLETPNFLETPPKIIEDSVMEEIDALDDYNSKNENELTNSFSKFFNRSKFDLKKFDKFDNLDKNFDKFDALDNFDDSDDSDKFDDSFDIPYKHSFDTVQTLNTLKKTDNLTCGTDPFEHDPDLKYFKNPKNISNAENTSTTNKLSNDNSLDTVDTKDTNTNETPFRGSTDDSVDGMGTVEMEDELNSEEAPKVCPFGFTSGNKRKTKTETTKDSTDTNKSDDMKSDELKTDKENLYLEEKQFEEKILYLMSSMKKLKKEILGKNAELDDLFMQVEHLRVSLGKFDSAFYRTLFSDLETLSRDLNLLRKGNIYYTGDNYNILNNITVMDALRALFVIYRTPFVLLRHNFPLYNKCEVFIYNFLRYKLPKFLYTVYSRVNNGMKKGTNYLYSNSVKYMRNTFIYHSVNKKTINIYDVLLTDYLRDKMSVDVDKVNYSGNAFINKLINMLIKLKIVKHYKYIRYGVFKNSVISMVFLNRKYILDGYVVGSNPDFFYIKLKDHKTLEVLYYIYKLKVMCFLEKLALFFLRYFSMICNLFLQDPEKLYNNYTRPLFNFESIPLFNFQTMKIKNLYFFLRGVSILALQKVDVFMDYCFNYANKVNPELSILVPKDLLNRIFFISVIILLTVIMVFLIQLAFHILTSIVSTLTGNNNSKTTISSRLRHWYHKSFLRHFFQLMKKSLSHGKSHKRKHRYHRNFETFHRIIDDGNSDLILLIITNTISMVIGNMDITYPKKDKAIDIPKDTVKIKTGTVNADGNCTETAKEIKGDATITPATQTEGPKLTIKDITGADALATIAGTPCNVSVDTEKKTLTINYTQGTGKKCIEIEITGINTKKTGTASATTVQYGHIFTETFDTSKVHWPEIISPTLMVIVGMILLVITIFPPVIVAALRKTAPLLGNWSHYQSPMCKWGADEKDQQDKWTNTGETWTSGDTTGSQDASFWHGFDLLIVLKILLASAVLWSKAYWEGDKAKDGYPPSDPNQRECKKLNVAATTSGSGTELTYTIGQNFAENHAKDNCGFKNSPTYYAHLVPPSLMVLVGMELPLPNITIVTTVISGVFIMELLRIVLDSCKTNIGDSRTTSTEGESTTPFETTFESNINGAGECERLSRRISILGDFNFTFCHYLGTTSEGSSEFYGVIVVEGGAGLDRAPISGKSHLIAIESSTKS</sequence>
<dbReference type="KEGG" id="tan:TA18435"/>
<keyword evidence="2" id="KW-1133">Transmembrane helix</keyword>
<dbReference type="RefSeq" id="XP_955509.1">
    <property type="nucleotide sequence ID" value="XM_950416.1"/>
</dbReference>
<name>Q4UAW8_THEAN</name>
<keyword evidence="4" id="KW-1185">Reference proteome</keyword>
<evidence type="ECO:0000256" key="2">
    <source>
        <dbReference type="SAM" id="Phobius"/>
    </source>
</evidence>
<dbReference type="EMBL" id="CR940352">
    <property type="protein sequence ID" value="CAI76033.1"/>
    <property type="molecule type" value="Genomic_DNA"/>
</dbReference>
<feature type="region of interest" description="Disordered" evidence="1">
    <location>
        <begin position="201"/>
        <end position="304"/>
    </location>
</feature>
<evidence type="ECO:0000313" key="4">
    <source>
        <dbReference type="Proteomes" id="UP000001950"/>
    </source>
</evidence>
<dbReference type="Proteomes" id="UP000001950">
    <property type="component" value="Chromosome 3"/>
</dbReference>
<keyword evidence="2" id="KW-0812">Transmembrane</keyword>
<keyword evidence="2" id="KW-0472">Membrane</keyword>
<evidence type="ECO:0000313" key="3">
    <source>
        <dbReference type="EMBL" id="CAI76033.1"/>
    </source>
</evidence>
<gene>
    <name evidence="3" type="ORF">TA18435</name>
</gene>
<dbReference type="eggNOG" id="ENOG502QXD6">
    <property type="taxonomic scope" value="Eukaryota"/>
</dbReference>
<feature type="transmembrane region" description="Helical" evidence="2">
    <location>
        <begin position="946"/>
        <end position="968"/>
    </location>
</feature>
<feature type="transmembrane region" description="Helical" evidence="2">
    <location>
        <begin position="1025"/>
        <end position="1044"/>
    </location>
</feature>
<dbReference type="OrthoDB" id="361993at2759"/>
<feature type="compositionally biased region" description="Basic and acidic residues" evidence="1">
    <location>
        <begin position="285"/>
        <end position="304"/>
    </location>
</feature>
<evidence type="ECO:0000256" key="1">
    <source>
        <dbReference type="SAM" id="MobiDB-lite"/>
    </source>
</evidence>
<feature type="compositionally biased region" description="Polar residues" evidence="1">
    <location>
        <begin position="208"/>
        <end position="230"/>
    </location>
</feature>
<dbReference type="GeneID" id="3864761"/>
<reference evidence="3 4" key="1">
    <citation type="journal article" date="2005" name="Science">
        <title>Genome of the host-cell transforming parasite Theileria annulata compared with T. parva.</title>
        <authorList>
            <person name="Pain A."/>
            <person name="Renauld H."/>
            <person name="Berriman M."/>
            <person name="Murphy L."/>
            <person name="Yeats C.A."/>
            <person name="Weir W."/>
            <person name="Kerhornou A."/>
            <person name="Aslett M."/>
            <person name="Bishop R."/>
            <person name="Bouchier C."/>
            <person name="Cochet M."/>
            <person name="Coulson R.M.R."/>
            <person name="Cronin A."/>
            <person name="de Villiers E.P."/>
            <person name="Fraser A."/>
            <person name="Fosker N."/>
            <person name="Gardner M."/>
            <person name="Goble A."/>
            <person name="Griffiths-Jones S."/>
            <person name="Harris D.E."/>
            <person name="Katzer F."/>
            <person name="Larke N."/>
            <person name="Lord A."/>
            <person name="Maser P."/>
            <person name="McKellar S."/>
            <person name="Mooney P."/>
            <person name="Morton F."/>
            <person name="Nene V."/>
            <person name="O'Neil S."/>
            <person name="Price C."/>
            <person name="Quail M.A."/>
            <person name="Rabbinowitsch E."/>
            <person name="Rawlings N.D."/>
            <person name="Rutter S."/>
            <person name="Saunders D."/>
            <person name="Seeger K."/>
            <person name="Shah T."/>
            <person name="Squares R."/>
            <person name="Squares S."/>
            <person name="Tivey A."/>
            <person name="Walker A.R."/>
            <person name="Woodward J."/>
            <person name="Dobbelaere D.A.E."/>
            <person name="Langsley G."/>
            <person name="Rajandream M.A."/>
            <person name="McKeever D."/>
            <person name="Shiels B."/>
            <person name="Tait A."/>
            <person name="Barrell B.G."/>
            <person name="Hall N."/>
        </authorList>
    </citation>
    <scope>NUCLEOTIDE SEQUENCE [LARGE SCALE GENOMIC DNA]</scope>
    <source>
        <strain evidence="4">Ankara</strain>
    </source>
</reference>
<feature type="transmembrane region" description="Helical" evidence="2">
    <location>
        <begin position="692"/>
        <end position="713"/>
    </location>
</feature>
<organism evidence="3 4">
    <name type="scientific">Theileria annulata</name>
    <dbReference type="NCBI Taxonomy" id="5874"/>
    <lineage>
        <taxon>Eukaryota</taxon>
        <taxon>Sar</taxon>
        <taxon>Alveolata</taxon>
        <taxon>Apicomplexa</taxon>
        <taxon>Aconoidasida</taxon>
        <taxon>Piroplasmida</taxon>
        <taxon>Theileriidae</taxon>
        <taxon>Theileria</taxon>
    </lineage>
</organism>
<proteinExistence type="predicted"/>
<protein>
    <submittedName>
        <fullName evidence="3">Uncharacterized protein</fullName>
    </submittedName>
</protein>
<dbReference type="VEuPathDB" id="PiroplasmaDB:TA18435"/>